<dbReference type="AlphaFoldDB" id="A0A285CJQ1"/>
<dbReference type="Pfam" id="PF00460">
    <property type="entry name" value="Flg_bb_rod"/>
    <property type="match status" value="1"/>
</dbReference>
<accession>A0A285CJQ1</accession>
<comment type="similarity">
    <text evidence="2 8">Belongs to the flagella basal body rod proteins family.</text>
</comment>
<evidence type="ECO:0000256" key="7">
    <source>
        <dbReference type="NCBIfam" id="TIGR02488"/>
    </source>
</evidence>
<keyword evidence="12" id="KW-0966">Cell projection</keyword>
<dbReference type="Proteomes" id="UP000219467">
    <property type="component" value="Unassembled WGS sequence"/>
</dbReference>
<dbReference type="NCBIfam" id="TIGR02488">
    <property type="entry name" value="flgG_G_neg"/>
    <property type="match status" value="1"/>
</dbReference>
<evidence type="ECO:0000256" key="8">
    <source>
        <dbReference type="RuleBase" id="RU362116"/>
    </source>
</evidence>
<evidence type="ECO:0000259" key="11">
    <source>
        <dbReference type="Pfam" id="PF22692"/>
    </source>
</evidence>
<dbReference type="OrthoDB" id="9804559at2"/>
<dbReference type="InterPro" id="IPR020013">
    <property type="entry name" value="Flagellar_FlgE/F/G"/>
</dbReference>
<dbReference type="InterPro" id="IPR019776">
    <property type="entry name" value="Flagellar_basal_body_rod_CS"/>
</dbReference>
<evidence type="ECO:0000256" key="6">
    <source>
        <dbReference type="ARBA" id="ARBA00032912"/>
    </source>
</evidence>
<evidence type="ECO:0000256" key="3">
    <source>
        <dbReference type="ARBA" id="ARBA00017948"/>
    </source>
</evidence>
<dbReference type="RefSeq" id="WP_097028977.1">
    <property type="nucleotide sequence ID" value="NZ_OAOQ01000001.1"/>
</dbReference>
<dbReference type="SUPFAM" id="SSF117143">
    <property type="entry name" value="Flagellar hook protein flgE"/>
    <property type="match status" value="1"/>
</dbReference>
<evidence type="ECO:0000259" key="9">
    <source>
        <dbReference type="Pfam" id="PF00460"/>
    </source>
</evidence>
<keyword evidence="12" id="KW-0282">Flagellum</keyword>
<keyword evidence="4 8" id="KW-0975">Bacterial flagellum</keyword>
<evidence type="ECO:0000313" key="13">
    <source>
        <dbReference type="Proteomes" id="UP000219467"/>
    </source>
</evidence>
<evidence type="ECO:0000313" key="12">
    <source>
        <dbReference type="EMBL" id="SNX67749.1"/>
    </source>
</evidence>
<gene>
    <name evidence="12" type="ORF">SAMN05878503_101387</name>
</gene>
<keyword evidence="12" id="KW-0969">Cilium</keyword>
<protein>
    <recommendedName>
        <fullName evidence="3 7">Flagellar basal-body rod protein FlgG</fullName>
    </recommendedName>
    <alternativeName>
        <fullName evidence="6 8">Distal rod protein</fullName>
    </alternativeName>
</protein>
<dbReference type="Pfam" id="PF06429">
    <property type="entry name" value="Flg_bbr_C"/>
    <property type="match status" value="1"/>
</dbReference>
<organism evidence="12 13">
    <name type="scientific">Cereibacter ovatus</name>
    <dbReference type="NCBI Taxonomy" id="439529"/>
    <lineage>
        <taxon>Bacteria</taxon>
        <taxon>Pseudomonadati</taxon>
        <taxon>Pseudomonadota</taxon>
        <taxon>Alphaproteobacteria</taxon>
        <taxon>Rhodobacterales</taxon>
        <taxon>Paracoccaceae</taxon>
        <taxon>Cereibacter</taxon>
    </lineage>
</organism>
<evidence type="ECO:0000256" key="4">
    <source>
        <dbReference type="ARBA" id="ARBA00023143"/>
    </source>
</evidence>
<feature type="domain" description="Flagellar basal body rod protein N-terminal" evidence="9">
    <location>
        <begin position="6"/>
        <end position="36"/>
    </location>
</feature>
<dbReference type="PROSITE" id="PS00588">
    <property type="entry name" value="FLAGELLA_BB_ROD"/>
    <property type="match status" value="1"/>
</dbReference>
<name>A0A285CJQ1_9RHOB</name>
<dbReference type="EMBL" id="OAOQ01000001">
    <property type="protein sequence ID" value="SNX67749.1"/>
    <property type="molecule type" value="Genomic_DNA"/>
</dbReference>
<dbReference type="PANTHER" id="PTHR30435">
    <property type="entry name" value="FLAGELLAR PROTEIN"/>
    <property type="match status" value="1"/>
</dbReference>
<keyword evidence="13" id="KW-1185">Reference proteome</keyword>
<dbReference type="InterPro" id="IPR053967">
    <property type="entry name" value="LlgE_F_G-like_D1"/>
</dbReference>
<evidence type="ECO:0000256" key="1">
    <source>
        <dbReference type="ARBA" id="ARBA00004117"/>
    </source>
</evidence>
<evidence type="ECO:0000256" key="5">
    <source>
        <dbReference type="ARBA" id="ARBA00025933"/>
    </source>
</evidence>
<dbReference type="PANTHER" id="PTHR30435:SF19">
    <property type="entry name" value="FLAGELLAR BASAL-BODY ROD PROTEIN FLGG"/>
    <property type="match status" value="1"/>
</dbReference>
<feature type="domain" description="Flagellar hook protein FlgE/F/G-like D1" evidence="11">
    <location>
        <begin position="97"/>
        <end position="160"/>
    </location>
</feature>
<dbReference type="InterPro" id="IPR012834">
    <property type="entry name" value="FlgG_G_neg"/>
</dbReference>
<dbReference type="InterPro" id="IPR037925">
    <property type="entry name" value="FlgE/F/G-like"/>
</dbReference>
<dbReference type="Pfam" id="PF22692">
    <property type="entry name" value="LlgE_F_G_D1"/>
    <property type="match status" value="1"/>
</dbReference>
<dbReference type="GO" id="GO:0009426">
    <property type="term" value="C:bacterial-type flagellum basal body, distal rod"/>
    <property type="evidence" value="ECO:0007669"/>
    <property type="project" value="UniProtKB-UniRule"/>
</dbReference>
<feature type="domain" description="Flagellar basal-body/hook protein C-terminal" evidence="10">
    <location>
        <begin position="217"/>
        <end position="260"/>
    </location>
</feature>
<comment type="subcellular location">
    <subcellularLocation>
        <location evidence="1 8">Bacterial flagellum basal body</location>
    </subcellularLocation>
</comment>
<dbReference type="NCBIfam" id="TIGR03506">
    <property type="entry name" value="FlgEFG_subfam"/>
    <property type="match status" value="2"/>
</dbReference>
<proteinExistence type="inferred from homology"/>
<comment type="subunit">
    <text evidence="5 8">The basal body constitutes a major portion of the flagellar organelle and consists of four rings (L,P,S, and M) mounted on a central rod. The rod consists of about 26 subunits of FlgG in the distal portion, and FlgB, FlgC and FlgF are thought to build up the proximal portion of the rod with about 6 subunits each.</text>
</comment>
<dbReference type="GO" id="GO:0071978">
    <property type="term" value="P:bacterial-type flagellum-dependent swarming motility"/>
    <property type="evidence" value="ECO:0007669"/>
    <property type="project" value="TreeGrafter"/>
</dbReference>
<reference evidence="13" key="1">
    <citation type="submission" date="2017-08" db="EMBL/GenBank/DDBJ databases">
        <authorList>
            <person name="Varghese N."/>
            <person name="Submissions S."/>
        </authorList>
    </citation>
    <scope>NUCLEOTIDE SEQUENCE [LARGE SCALE GENOMIC DNA]</scope>
    <source>
        <strain evidence="13">JA234</strain>
    </source>
</reference>
<evidence type="ECO:0000256" key="2">
    <source>
        <dbReference type="ARBA" id="ARBA00009677"/>
    </source>
</evidence>
<dbReference type="InterPro" id="IPR001444">
    <property type="entry name" value="Flag_bb_rod_N"/>
</dbReference>
<sequence>MSSNAMHVAATGLNAQQTRLQVISNNLANVNTTGFKRDRANFESLLYQTYKPAGAQTSEGTNMTSASAVGTGVRVVSTEKLYTQGSLVNTGNALDVAIDGMGFFQVLMPDGRMGYTRNGTFSQSADGTLTTPSGYVVQPEIQLPEGAVSITISADGIVSALMPDEIEAQELGQITIASFANPRGLQPVGETFAVETAASGEAVIGTPTEPGFGKLVQGSLESSNVNVVQELVDMIETQRAYEVNSKSISASNEMLQFLANKL</sequence>
<evidence type="ECO:0000259" key="10">
    <source>
        <dbReference type="Pfam" id="PF06429"/>
    </source>
</evidence>
<dbReference type="InterPro" id="IPR010930">
    <property type="entry name" value="Flg_bb/hook_C_dom"/>
</dbReference>